<evidence type="ECO:0000256" key="1">
    <source>
        <dbReference type="SAM" id="MobiDB-lite"/>
    </source>
</evidence>
<dbReference type="EMBL" id="CADCVO010000261">
    <property type="protein sequence ID" value="CAA9489323.1"/>
    <property type="molecule type" value="Genomic_DNA"/>
</dbReference>
<accession>A0A6J4SE25</accession>
<dbReference type="AlphaFoldDB" id="A0A6J4SE25"/>
<feature type="non-terminal residue" evidence="2">
    <location>
        <position position="427"/>
    </location>
</feature>
<feature type="compositionally biased region" description="Low complexity" evidence="1">
    <location>
        <begin position="118"/>
        <end position="134"/>
    </location>
</feature>
<feature type="region of interest" description="Disordered" evidence="1">
    <location>
        <begin position="251"/>
        <end position="275"/>
    </location>
</feature>
<name>A0A6J4SE25_9ACTN</name>
<feature type="region of interest" description="Disordered" evidence="1">
    <location>
        <begin position="291"/>
        <end position="427"/>
    </location>
</feature>
<gene>
    <name evidence="2" type="ORF">AVDCRST_MAG13-1650</name>
</gene>
<proteinExistence type="predicted"/>
<feature type="compositionally biased region" description="Low complexity" evidence="1">
    <location>
        <begin position="32"/>
        <end position="43"/>
    </location>
</feature>
<feature type="compositionally biased region" description="Gly residues" evidence="1">
    <location>
        <begin position="410"/>
        <end position="421"/>
    </location>
</feature>
<organism evidence="2">
    <name type="scientific">uncultured Solirubrobacteraceae bacterium</name>
    <dbReference type="NCBI Taxonomy" id="1162706"/>
    <lineage>
        <taxon>Bacteria</taxon>
        <taxon>Bacillati</taxon>
        <taxon>Actinomycetota</taxon>
        <taxon>Thermoleophilia</taxon>
        <taxon>Solirubrobacterales</taxon>
        <taxon>Solirubrobacteraceae</taxon>
        <taxon>environmental samples</taxon>
    </lineage>
</organism>
<feature type="compositionally biased region" description="Gly residues" evidence="1">
    <location>
        <begin position="266"/>
        <end position="275"/>
    </location>
</feature>
<feature type="region of interest" description="Disordered" evidence="1">
    <location>
        <begin position="1"/>
        <end position="99"/>
    </location>
</feature>
<feature type="compositionally biased region" description="Basic residues" evidence="1">
    <location>
        <begin position="135"/>
        <end position="156"/>
    </location>
</feature>
<protein>
    <submittedName>
        <fullName evidence="2">Uncharacterized protein</fullName>
    </submittedName>
</protein>
<sequence length="427" mass="44258">PRAERAHGAPPARGAARRRPAGPRGPRPPPAHVRAGQGLLGPADGPPAPGARGGHPHARHGGPPGAAHGLPAPAGLRDPAAQPPVVDHRLAPRLRRTGPLPRLAARLAELPRAGAAGAVARHVRAGQRALPPAHAGRRPGRPARRGARPRRAAGGRHRLRVLVRVGRRRAPVGERAEPGDGAAGPVARRRPPRRAALVPRRPRGARDLPHRAAGGGAPPHARGRALPAVLLHDPAADPQRLHAGAQRAARLRRAGERPRGPRALRGGRGAVAGGAAAGRHGRVVALQRGRAGVRPGLPPAPARLRARPVRAHGGRRRRRRPVLRGRPALHRAARAPARPRARAPRPARAQGAPGHGGVHARQDLHRHPRGAAGGQARLHRHRAARRGPADLHAAPAALGPPPGARAARRGPGGQRRTGGGHAARATV</sequence>
<feature type="compositionally biased region" description="Basic residues" evidence="1">
    <location>
        <begin position="304"/>
        <end position="345"/>
    </location>
</feature>
<evidence type="ECO:0000313" key="2">
    <source>
        <dbReference type="EMBL" id="CAA9489323.1"/>
    </source>
</evidence>
<feature type="region of interest" description="Disordered" evidence="1">
    <location>
        <begin position="170"/>
        <end position="223"/>
    </location>
</feature>
<reference evidence="2" key="1">
    <citation type="submission" date="2020-02" db="EMBL/GenBank/DDBJ databases">
        <authorList>
            <person name="Meier V. D."/>
        </authorList>
    </citation>
    <scope>NUCLEOTIDE SEQUENCE</scope>
    <source>
        <strain evidence="2">AVDCRST_MAG13</strain>
    </source>
</reference>
<feature type="region of interest" description="Disordered" evidence="1">
    <location>
        <begin position="118"/>
        <end position="156"/>
    </location>
</feature>
<feature type="compositionally biased region" description="Low complexity" evidence="1">
    <location>
        <begin position="65"/>
        <end position="77"/>
    </location>
</feature>
<feature type="non-terminal residue" evidence="2">
    <location>
        <position position="1"/>
    </location>
</feature>